<dbReference type="InterPro" id="IPR006621">
    <property type="entry name" value="Nose-resist-to-fluoxetine_N"/>
</dbReference>
<feature type="transmembrane region" description="Helical" evidence="1">
    <location>
        <begin position="162"/>
        <end position="188"/>
    </location>
</feature>
<dbReference type="Pfam" id="PF20146">
    <property type="entry name" value="NRF"/>
    <property type="match status" value="1"/>
</dbReference>
<feature type="domain" description="Nose resistant-to-fluoxetine protein N-terminal" evidence="2">
    <location>
        <begin position="34"/>
        <end position="151"/>
    </location>
</feature>
<feature type="transmembrane region" description="Helical" evidence="1">
    <location>
        <begin position="484"/>
        <end position="506"/>
    </location>
</feature>
<evidence type="ECO:0000313" key="3">
    <source>
        <dbReference type="Proteomes" id="UP000694865"/>
    </source>
</evidence>
<dbReference type="InterPro" id="IPR052728">
    <property type="entry name" value="O2_lipid_transport_reg"/>
</dbReference>
<dbReference type="PANTHER" id="PTHR11161:SF0">
    <property type="entry name" value="O-ACYLTRANSFERASE LIKE PROTEIN"/>
    <property type="match status" value="1"/>
</dbReference>
<dbReference type="Proteomes" id="UP000694865">
    <property type="component" value="Unplaced"/>
</dbReference>
<keyword evidence="1" id="KW-0472">Membrane</keyword>
<dbReference type="RefSeq" id="XP_006824762.1">
    <property type="nucleotide sequence ID" value="XM_006824699.1"/>
</dbReference>
<gene>
    <name evidence="4" type="primary">LOC100368008</name>
</gene>
<sequence length="524" mass="58460">MTNIATPRRLDASVFVAKNFAEAIYLTDTSYNVTKQCVDDVIQVSEDMIAGKDYAIQMFDAAGKIPPGVLEGNYQWIGSSDECRDVNDIMMNGTTINGEYCLLFLPLAGGASTLQYGLCLPDSCEDNDVLELVNRGLVTLAIPGLQVIDVHCTQDYELTTGAIITIVISTLLCLFIVVGTSLDFYIYYKYKKKEEIQKDEFHVGNGAVTTGLHGLDETSPLIKSPSYSPDNLLEMLNYLRTFSFQAILNGTVSVDTFFLLSGLLVTYLTLKELESGRQINWIIFYVHRYWRKWYFGMTAIVTFLCGCFAATAALTVEYGIPVNMLQSPYKNVTDPTAGFAQTYTKPYTRIAPYLVGMVVGYLLVKTKGKIKIPTVVNLICWVAAWAVAIAVVYGLHGTYNGKTLSLPVNVFYATVFRFAWAVAVGWLIFACITGHGGPINAFLSWKAWIPLSRLTYSTYLIHLIVQYTYLYAGDRLVHISHLNMTYSFIASMALSYSLAFVFSIMAEAPMMRLEKIVLNKIKRE</sequence>
<organism evidence="3 4">
    <name type="scientific">Saccoglossus kowalevskii</name>
    <name type="common">Acorn worm</name>
    <dbReference type="NCBI Taxonomy" id="10224"/>
    <lineage>
        <taxon>Eukaryota</taxon>
        <taxon>Metazoa</taxon>
        <taxon>Hemichordata</taxon>
        <taxon>Enteropneusta</taxon>
        <taxon>Harrimaniidae</taxon>
        <taxon>Saccoglossus</taxon>
    </lineage>
</organism>
<evidence type="ECO:0000256" key="1">
    <source>
        <dbReference type="SAM" id="Phobius"/>
    </source>
</evidence>
<evidence type="ECO:0000259" key="2">
    <source>
        <dbReference type="SMART" id="SM00703"/>
    </source>
</evidence>
<evidence type="ECO:0000313" key="4">
    <source>
        <dbReference type="RefSeq" id="XP_006824762.1"/>
    </source>
</evidence>
<dbReference type="PANTHER" id="PTHR11161">
    <property type="entry name" value="O-ACYLTRANSFERASE"/>
    <property type="match status" value="1"/>
</dbReference>
<reference evidence="4" key="1">
    <citation type="submission" date="2025-08" db="UniProtKB">
        <authorList>
            <consortium name="RefSeq"/>
        </authorList>
    </citation>
    <scope>IDENTIFICATION</scope>
    <source>
        <tissue evidence="4">Testes</tissue>
    </source>
</reference>
<proteinExistence type="predicted"/>
<accession>A0ABM0MXM1</accession>
<keyword evidence="3" id="KW-1185">Reference proteome</keyword>
<feature type="transmembrane region" description="Helical" evidence="1">
    <location>
        <begin position="293"/>
        <end position="316"/>
    </location>
</feature>
<feature type="transmembrane region" description="Helical" evidence="1">
    <location>
        <begin position="376"/>
        <end position="395"/>
    </location>
</feature>
<dbReference type="SMART" id="SM00703">
    <property type="entry name" value="NRF"/>
    <property type="match status" value="1"/>
</dbReference>
<feature type="transmembrane region" description="Helical" evidence="1">
    <location>
        <begin position="415"/>
        <end position="433"/>
    </location>
</feature>
<keyword evidence="1" id="KW-1133">Transmembrane helix</keyword>
<dbReference type="GeneID" id="100368008"/>
<name>A0ABM0MXM1_SACKO</name>
<protein>
    <submittedName>
        <fullName evidence="4">Nose resistant to fluoxetine protein 6-like</fullName>
    </submittedName>
</protein>
<feature type="transmembrane region" description="Helical" evidence="1">
    <location>
        <begin position="347"/>
        <end position="364"/>
    </location>
</feature>
<feature type="transmembrane region" description="Helical" evidence="1">
    <location>
        <begin position="454"/>
        <end position="472"/>
    </location>
</feature>
<keyword evidence="1" id="KW-0812">Transmembrane</keyword>